<dbReference type="SUPFAM" id="SSF48403">
    <property type="entry name" value="Ankyrin repeat"/>
    <property type="match status" value="1"/>
</dbReference>
<keyword evidence="2 3" id="KW-0040">ANK repeat</keyword>
<keyword evidence="5" id="KW-1185">Reference proteome</keyword>
<dbReference type="InterPro" id="IPR002110">
    <property type="entry name" value="Ankyrin_rpt"/>
</dbReference>
<feature type="non-terminal residue" evidence="4">
    <location>
        <position position="406"/>
    </location>
</feature>
<accession>A0AAN6RZP5</accession>
<reference evidence="5" key="1">
    <citation type="journal article" date="2023" name="Mol. Phylogenet. Evol.">
        <title>Genome-scale phylogeny and comparative genomics of the fungal order Sordariales.</title>
        <authorList>
            <person name="Hensen N."/>
            <person name="Bonometti L."/>
            <person name="Westerberg I."/>
            <person name="Brannstrom I.O."/>
            <person name="Guillou S."/>
            <person name="Cros-Aarteil S."/>
            <person name="Calhoun S."/>
            <person name="Haridas S."/>
            <person name="Kuo A."/>
            <person name="Mondo S."/>
            <person name="Pangilinan J."/>
            <person name="Riley R."/>
            <person name="LaButti K."/>
            <person name="Andreopoulos B."/>
            <person name="Lipzen A."/>
            <person name="Chen C."/>
            <person name="Yan M."/>
            <person name="Daum C."/>
            <person name="Ng V."/>
            <person name="Clum A."/>
            <person name="Steindorff A."/>
            <person name="Ohm R.A."/>
            <person name="Martin F."/>
            <person name="Silar P."/>
            <person name="Natvig D.O."/>
            <person name="Lalanne C."/>
            <person name="Gautier V."/>
            <person name="Ament-Velasquez S.L."/>
            <person name="Kruys A."/>
            <person name="Hutchinson M.I."/>
            <person name="Powell A.J."/>
            <person name="Barry K."/>
            <person name="Miller A.N."/>
            <person name="Grigoriev I.V."/>
            <person name="Debuchy R."/>
            <person name="Gladieux P."/>
            <person name="Hiltunen Thoren M."/>
            <person name="Johannesson H."/>
        </authorList>
    </citation>
    <scope>NUCLEOTIDE SEQUENCE [LARGE SCALE GENOMIC DNA]</scope>
    <source>
        <strain evidence="5">CBS 340.73</strain>
    </source>
</reference>
<dbReference type="PANTHER" id="PTHR24198">
    <property type="entry name" value="ANKYRIN REPEAT AND PROTEIN KINASE DOMAIN-CONTAINING PROTEIN"/>
    <property type="match status" value="1"/>
</dbReference>
<sequence>RQSDCRELVKSNRFIPRPTPSIELHRDTCTCKEIQAKRLQDEDEALANRILATSEARRARKGKLSRRSTSLSFTSNQSLLQRLFGSSTPAIRPSSAKAADLCFGCSTLDIDKVARYLLDEGIPINSRNDADTTPLMAVVRAMNPQARPKSHLAMISFLLDCGADPNATTKSVYTPCGPGGTMSVLAAACSLNLPAVVKLLLDRGAAVDAPLTSIPMFRFEGHGLTALHMATFADNTACLKLLLEHGGANVNATFNAAKAGSKPAGSRKKWDISGVTALHLADDSATCTEVLLQAGADPLAKDSRGRVPLHWAAEAGNADVVRLLLQPGFAVVDMQDDTENGATPLATLCARLETGARRQGDPEILGMLLAAGASHWLVTPGHPCVTIGERMLMLDNGRDVYRNILK</sequence>
<gene>
    <name evidence="4" type="ORF">QBC46DRAFT_224557</name>
</gene>
<evidence type="ECO:0000313" key="5">
    <source>
        <dbReference type="Proteomes" id="UP001303473"/>
    </source>
</evidence>
<dbReference type="PANTHER" id="PTHR24198:SF165">
    <property type="entry name" value="ANKYRIN REPEAT-CONTAINING PROTEIN-RELATED"/>
    <property type="match status" value="1"/>
</dbReference>
<evidence type="ECO:0000313" key="4">
    <source>
        <dbReference type="EMBL" id="KAK3935074.1"/>
    </source>
</evidence>
<evidence type="ECO:0000256" key="3">
    <source>
        <dbReference type="PROSITE-ProRule" id="PRU00023"/>
    </source>
</evidence>
<protein>
    <submittedName>
        <fullName evidence="4">Ankyrin</fullName>
    </submittedName>
</protein>
<proteinExistence type="predicted"/>
<feature type="repeat" description="ANK" evidence="3">
    <location>
        <begin position="304"/>
        <end position="328"/>
    </location>
</feature>
<organism evidence="4 5">
    <name type="scientific">Diplogelasinospora grovesii</name>
    <dbReference type="NCBI Taxonomy" id="303347"/>
    <lineage>
        <taxon>Eukaryota</taxon>
        <taxon>Fungi</taxon>
        <taxon>Dikarya</taxon>
        <taxon>Ascomycota</taxon>
        <taxon>Pezizomycotina</taxon>
        <taxon>Sordariomycetes</taxon>
        <taxon>Sordariomycetidae</taxon>
        <taxon>Sordariales</taxon>
        <taxon>Diplogelasinosporaceae</taxon>
        <taxon>Diplogelasinospora</taxon>
    </lineage>
</organism>
<name>A0AAN6RZP5_9PEZI</name>
<dbReference type="Gene3D" id="1.25.40.20">
    <property type="entry name" value="Ankyrin repeat-containing domain"/>
    <property type="match status" value="2"/>
</dbReference>
<comment type="caution">
    <text evidence="4">The sequence shown here is derived from an EMBL/GenBank/DDBJ whole genome shotgun (WGS) entry which is preliminary data.</text>
</comment>
<evidence type="ECO:0000256" key="2">
    <source>
        <dbReference type="ARBA" id="ARBA00023043"/>
    </source>
</evidence>
<dbReference type="PROSITE" id="PS50297">
    <property type="entry name" value="ANK_REP_REGION"/>
    <property type="match status" value="2"/>
</dbReference>
<dbReference type="Pfam" id="PF00023">
    <property type="entry name" value="Ank"/>
    <property type="match status" value="1"/>
</dbReference>
<dbReference type="InterPro" id="IPR036770">
    <property type="entry name" value="Ankyrin_rpt-contain_sf"/>
</dbReference>
<feature type="non-terminal residue" evidence="4">
    <location>
        <position position="1"/>
    </location>
</feature>
<dbReference type="EMBL" id="MU853943">
    <property type="protein sequence ID" value="KAK3935074.1"/>
    <property type="molecule type" value="Genomic_DNA"/>
</dbReference>
<keyword evidence="1" id="KW-0677">Repeat</keyword>
<dbReference type="PROSITE" id="PS50088">
    <property type="entry name" value="ANK_REPEAT"/>
    <property type="match status" value="2"/>
</dbReference>
<dbReference type="Proteomes" id="UP001303473">
    <property type="component" value="Unassembled WGS sequence"/>
</dbReference>
<feature type="repeat" description="ANK" evidence="3">
    <location>
        <begin position="222"/>
        <end position="246"/>
    </location>
</feature>
<dbReference type="AlphaFoldDB" id="A0AAN6RZP5"/>
<dbReference type="SMART" id="SM00248">
    <property type="entry name" value="ANK"/>
    <property type="match status" value="6"/>
</dbReference>
<dbReference type="Pfam" id="PF12796">
    <property type="entry name" value="Ank_2"/>
    <property type="match status" value="1"/>
</dbReference>
<evidence type="ECO:0000256" key="1">
    <source>
        <dbReference type="ARBA" id="ARBA00022737"/>
    </source>
</evidence>